<dbReference type="InterPro" id="IPR014044">
    <property type="entry name" value="CAP_dom"/>
</dbReference>
<dbReference type="PANTHER" id="PTHR31157">
    <property type="entry name" value="SCP DOMAIN-CONTAINING PROTEIN"/>
    <property type="match status" value="1"/>
</dbReference>
<dbReference type="PANTHER" id="PTHR31157:SF1">
    <property type="entry name" value="SCP DOMAIN-CONTAINING PROTEIN"/>
    <property type="match status" value="1"/>
</dbReference>
<dbReference type="EMBL" id="BJYT01000007">
    <property type="protein sequence ID" value="GEO09553.1"/>
    <property type="molecule type" value="Genomic_DNA"/>
</dbReference>
<organism evidence="2 3">
    <name type="scientific">Segetibacter aerophilus</name>
    <dbReference type="NCBI Taxonomy" id="670293"/>
    <lineage>
        <taxon>Bacteria</taxon>
        <taxon>Pseudomonadati</taxon>
        <taxon>Bacteroidota</taxon>
        <taxon>Chitinophagia</taxon>
        <taxon>Chitinophagales</taxon>
        <taxon>Chitinophagaceae</taxon>
        <taxon>Segetibacter</taxon>
    </lineage>
</organism>
<dbReference type="Proteomes" id="UP000321513">
    <property type="component" value="Unassembled WGS sequence"/>
</dbReference>
<dbReference type="Gene3D" id="3.40.33.10">
    <property type="entry name" value="CAP"/>
    <property type="match status" value="1"/>
</dbReference>
<dbReference type="Pfam" id="PF00188">
    <property type="entry name" value="CAP"/>
    <property type="match status" value="1"/>
</dbReference>
<evidence type="ECO:0000313" key="3">
    <source>
        <dbReference type="Proteomes" id="UP000321513"/>
    </source>
</evidence>
<name>A0A512BC48_9BACT</name>
<dbReference type="CDD" id="cd05379">
    <property type="entry name" value="CAP_bacterial"/>
    <property type="match status" value="1"/>
</dbReference>
<sequence length="210" mass="23291">MLPLFSISQHLGTTTLEVKDLPTLPRQDIVVETFLKPYSNSLNPVEKEWFYWTNYSRSNPKRFWDSVVAPILAVYPGFRNSYTNSLRNDLYKSPGLPFVKPSSTLTKSAQGLATGLALKKAPPSHTAPSGATFEDRMKAISIKKCAGENISFGPPNPVLMLVLLFIDEGVPDLGHRKTLLSSNFVEMGIGVSSYPENKFMVVQDFACSQE</sequence>
<keyword evidence="3" id="KW-1185">Reference proteome</keyword>
<dbReference type="RefSeq" id="WP_170234131.1">
    <property type="nucleotide sequence ID" value="NZ_BJYT01000007.1"/>
</dbReference>
<evidence type="ECO:0000259" key="1">
    <source>
        <dbReference type="Pfam" id="PF00188"/>
    </source>
</evidence>
<reference evidence="2 3" key="1">
    <citation type="submission" date="2019-07" db="EMBL/GenBank/DDBJ databases">
        <title>Whole genome shotgun sequence of Segetibacter aerophilus NBRC 106135.</title>
        <authorList>
            <person name="Hosoyama A."/>
            <person name="Uohara A."/>
            <person name="Ohji S."/>
            <person name="Ichikawa N."/>
        </authorList>
    </citation>
    <scope>NUCLEOTIDE SEQUENCE [LARGE SCALE GENOMIC DNA]</scope>
    <source>
        <strain evidence="2 3">NBRC 106135</strain>
    </source>
</reference>
<evidence type="ECO:0000313" key="2">
    <source>
        <dbReference type="EMBL" id="GEO09553.1"/>
    </source>
</evidence>
<protein>
    <recommendedName>
        <fullName evidence="1">SCP domain-containing protein</fullName>
    </recommendedName>
</protein>
<comment type="caution">
    <text evidence="2">The sequence shown here is derived from an EMBL/GenBank/DDBJ whole genome shotgun (WGS) entry which is preliminary data.</text>
</comment>
<accession>A0A512BC48</accession>
<dbReference type="SUPFAM" id="SSF55797">
    <property type="entry name" value="PR-1-like"/>
    <property type="match status" value="1"/>
</dbReference>
<gene>
    <name evidence="2" type="ORF">SAE01_20490</name>
</gene>
<dbReference type="AlphaFoldDB" id="A0A512BC48"/>
<proteinExistence type="predicted"/>
<feature type="domain" description="SCP" evidence="1">
    <location>
        <begin position="82"/>
        <end position="205"/>
    </location>
</feature>
<dbReference type="InterPro" id="IPR035940">
    <property type="entry name" value="CAP_sf"/>
</dbReference>